<keyword evidence="1" id="KW-1185">Reference proteome</keyword>
<organism evidence="1 2">
    <name type="scientific">Schistosoma mansoni</name>
    <name type="common">Blood fluke</name>
    <dbReference type="NCBI Taxonomy" id="6183"/>
    <lineage>
        <taxon>Eukaryota</taxon>
        <taxon>Metazoa</taxon>
        <taxon>Spiralia</taxon>
        <taxon>Lophotrochozoa</taxon>
        <taxon>Platyhelminthes</taxon>
        <taxon>Trematoda</taxon>
        <taxon>Digenea</taxon>
        <taxon>Strigeidida</taxon>
        <taxon>Schistosomatoidea</taxon>
        <taxon>Schistosomatidae</taxon>
        <taxon>Schistosoma</taxon>
    </lineage>
</organism>
<dbReference type="OrthoDB" id="10068075at2759"/>
<protein>
    <submittedName>
        <fullName evidence="2">CASPASE_P20 domain-containing protein</fullName>
    </submittedName>
</protein>
<sequence length="95" mass="10724">MYLLHHCKGITKDAIVHCVLSPEEECGTKAISILHKQCRRPYDITEALLTLLHGPSLHQDDVAGLQRLIKPMINCKISLSQMERGSDLKCFINIK</sequence>
<reference evidence="1" key="1">
    <citation type="journal article" date="2012" name="PLoS Negl. Trop. Dis.">
        <title>A systematically improved high quality genome and transcriptome of the human blood fluke Schistosoma mansoni.</title>
        <authorList>
            <person name="Protasio A.V."/>
            <person name="Tsai I.J."/>
            <person name="Babbage A."/>
            <person name="Nichol S."/>
            <person name="Hunt M."/>
            <person name="Aslett M.A."/>
            <person name="De Silva N."/>
            <person name="Velarde G.S."/>
            <person name="Anderson T.J."/>
            <person name="Clark R.C."/>
            <person name="Davidson C."/>
            <person name="Dillon G.P."/>
            <person name="Holroyd N.E."/>
            <person name="LoVerde P.T."/>
            <person name="Lloyd C."/>
            <person name="McQuillan J."/>
            <person name="Oliveira G."/>
            <person name="Otto T.D."/>
            <person name="Parker-Manuel S.J."/>
            <person name="Quail M.A."/>
            <person name="Wilson R.A."/>
            <person name="Zerlotini A."/>
            <person name="Dunne D.W."/>
            <person name="Berriman M."/>
        </authorList>
    </citation>
    <scope>NUCLEOTIDE SEQUENCE [LARGE SCALE GENOMIC DNA]</scope>
    <source>
        <strain evidence="1">Puerto Rican</strain>
    </source>
</reference>
<accession>G4LV33</accession>
<dbReference type="HOGENOM" id="CLU_2375421_0_0_1"/>
<evidence type="ECO:0000313" key="1">
    <source>
        <dbReference type="Proteomes" id="UP000008854"/>
    </source>
</evidence>
<dbReference type="Proteomes" id="UP000008854">
    <property type="component" value="Unassembled WGS sequence"/>
</dbReference>
<dbReference type="GeneID" id="8355300"/>
<reference evidence="2" key="2">
    <citation type="submission" date="2018-12" db="UniProtKB">
        <authorList>
            <consortium name="WormBaseParasite"/>
        </authorList>
    </citation>
    <scope>IDENTIFICATION</scope>
    <source>
        <strain evidence="2">Puerto Rican</strain>
    </source>
</reference>
<dbReference type="RefSeq" id="XP_018645135.1">
    <property type="nucleotide sequence ID" value="XM_018791718.1"/>
</dbReference>
<proteinExistence type="predicted"/>
<dbReference type="PhylomeDB" id="G4LV33"/>
<dbReference type="CTD" id="8355300"/>
<dbReference type="WBParaSite" id="Smp_164700.1">
    <property type="protein sequence ID" value="Smp_164700.1"/>
    <property type="gene ID" value="Smp_164700"/>
</dbReference>
<dbReference type="KEGG" id="smm:Smp_164700"/>
<name>G4LV33_SCHMA</name>
<evidence type="ECO:0000313" key="2">
    <source>
        <dbReference type="WBParaSite" id="Smp_164700.1"/>
    </source>
</evidence>
<dbReference type="InParanoid" id="G4LV33"/>
<dbReference type="AlphaFoldDB" id="G4LV33"/>